<gene>
    <name evidence="2" type="ORF">GCM10023191_001560</name>
</gene>
<keyword evidence="3" id="KW-1185">Reference proteome</keyword>
<accession>A0ABP8P7X9</accession>
<dbReference type="Pfam" id="PF05305">
    <property type="entry name" value="DUF732"/>
    <property type="match status" value="1"/>
</dbReference>
<dbReference type="EMBL" id="BAABHF010000006">
    <property type="protein sequence ID" value="GAA4481967.1"/>
    <property type="molecule type" value="Genomic_DNA"/>
</dbReference>
<dbReference type="Proteomes" id="UP001500503">
    <property type="component" value="Unassembled WGS sequence"/>
</dbReference>
<sequence length="189" mass="19744">MRTKTGLNTALIGIVVALVITVVAAAGSTAPMLGSAPAIGSTRHDSQTRLGTDSSFLRGIHRAGIIAPDQEAVETANEVARMDSSNAGADDMARVIRNFGVYDEHVDAFEAAATAAYGSYGQDAAFLQGIHRAGIIAPDQEAVETANEVARMDSSNASADDMARVIRNFGVYDEHVDAFEAAAIAAYEI</sequence>
<protein>
    <recommendedName>
        <fullName evidence="1">DUF732 domain-containing protein</fullName>
    </recommendedName>
</protein>
<comment type="caution">
    <text evidence="2">The sequence shown here is derived from an EMBL/GenBank/DDBJ whole genome shotgun (WGS) entry which is preliminary data.</text>
</comment>
<name>A0ABP8P7X9_9ACTN</name>
<evidence type="ECO:0000313" key="3">
    <source>
        <dbReference type="Proteomes" id="UP001500503"/>
    </source>
</evidence>
<feature type="domain" description="DUF732" evidence="1">
    <location>
        <begin position="122"/>
        <end position="187"/>
    </location>
</feature>
<proteinExistence type="predicted"/>
<dbReference type="RefSeq" id="WP_345455897.1">
    <property type="nucleotide sequence ID" value="NZ_BAABHF010000006.1"/>
</dbReference>
<evidence type="ECO:0000313" key="2">
    <source>
        <dbReference type="EMBL" id="GAA4481967.1"/>
    </source>
</evidence>
<reference evidence="3" key="1">
    <citation type="journal article" date="2019" name="Int. J. Syst. Evol. Microbiol.">
        <title>The Global Catalogue of Microorganisms (GCM) 10K type strain sequencing project: providing services to taxonomists for standard genome sequencing and annotation.</title>
        <authorList>
            <consortium name="The Broad Institute Genomics Platform"/>
            <consortium name="The Broad Institute Genome Sequencing Center for Infectious Disease"/>
            <person name="Wu L."/>
            <person name="Ma J."/>
        </authorList>
    </citation>
    <scope>NUCLEOTIDE SEQUENCE [LARGE SCALE GENOMIC DNA]</scope>
    <source>
        <strain evidence="3">JCM 17933</strain>
    </source>
</reference>
<organism evidence="2 3">
    <name type="scientific">Actinoallomurus oryzae</name>
    <dbReference type="NCBI Taxonomy" id="502180"/>
    <lineage>
        <taxon>Bacteria</taxon>
        <taxon>Bacillati</taxon>
        <taxon>Actinomycetota</taxon>
        <taxon>Actinomycetes</taxon>
        <taxon>Streptosporangiales</taxon>
        <taxon>Thermomonosporaceae</taxon>
        <taxon>Actinoallomurus</taxon>
    </lineage>
</organism>
<evidence type="ECO:0000259" key="1">
    <source>
        <dbReference type="Pfam" id="PF05305"/>
    </source>
</evidence>
<dbReference type="InterPro" id="IPR007969">
    <property type="entry name" value="DUF732"/>
</dbReference>